<proteinExistence type="predicted"/>
<name>A0A1M6XEF2_9FLAO</name>
<dbReference type="AlphaFoldDB" id="A0A1M6XEF2"/>
<reference evidence="2" key="1">
    <citation type="submission" date="2016-11" db="EMBL/GenBank/DDBJ databases">
        <authorList>
            <person name="Varghese N."/>
            <person name="Submissions S."/>
        </authorList>
    </citation>
    <scope>NUCLEOTIDE SEQUENCE [LARGE SCALE GENOMIC DNA]</scope>
    <source>
        <strain evidence="2">DSM 24724</strain>
    </source>
</reference>
<accession>A0A1M6XEF2</accession>
<protein>
    <submittedName>
        <fullName evidence="1">Uncharacterized protein</fullName>
    </submittedName>
</protein>
<evidence type="ECO:0000313" key="1">
    <source>
        <dbReference type="EMBL" id="SHL04326.1"/>
    </source>
</evidence>
<gene>
    <name evidence="1" type="ORF">SAMN05444484_101107</name>
</gene>
<sequence>MTLLSNIGYSPVINISNTVFQILDNKPYNVLEQNLSRI</sequence>
<dbReference type="EMBL" id="FRBT01000001">
    <property type="protein sequence ID" value="SHL04326.1"/>
    <property type="molecule type" value="Genomic_DNA"/>
</dbReference>
<dbReference type="Proteomes" id="UP000184028">
    <property type="component" value="Unassembled WGS sequence"/>
</dbReference>
<organism evidence="1 2">
    <name type="scientific">Flavobacterium chilense</name>
    <dbReference type="NCBI Taxonomy" id="946677"/>
    <lineage>
        <taxon>Bacteria</taxon>
        <taxon>Pseudomonadati</taxon>
        <taxon>Bacteroidota</taxon>
        <taxon>Flavobacteriia</taxon>
        <taxon>Flavobacteriales</taxon>
        <taxon>Flavobacteriaceae</taxon>
        <taxon>Flavobacterium</taxon>
    </lineage>
</organism>
<keyword evidence="2" id="KW-1185">Reference proteome</keyword>
<evidence type="ECO:0000313" key="2">
    <source>
        <dbReference type="Proteomes" id="UP000184028"/>
    </source>
</evidence>